<keyword evidence="6" id="KW-0805">Transcription regulation</keyword>
<dbReference type="Gene3D" id="2.30.30.100">
    <property type="match status" value="1"/>
</dbReference>
<comment type="caution">
    <text evidence="9">The sequence shown here is derived from an EMBL/GenBank/DDBJ whole genome shotgun (WGS) entry which is preliminary data.</text>
</comment>
<dbReference type="InterPro" id="IPR008988">
    <property type="entry name" value="Transcriptional_repressor_C"/>
</dbReference>
<dbReference type="NCBIfam" id="NF008847">
    <property type="entry name" value="PRK11886.1-2"/>
    <property type="match status" value="1"/>
</dbReference>
<feature type="domain" description="BPL/LPL catalytic" evidence="7">
    <location>
        <begin position="79"/>
        <end position="270"/>
    </location>
</feature>
<accession>A0A5C6Q2D1</accession>
<evidence type="ECO:0000256" key="3">
    <source>
        <dbReference type="ARBA" id="ARBA00022840"/>
    </source>
</evidence>
<evidence type="ECO:0000313" key="9">
    <source>
        <dbReference type="EMBL" id="TWX62700.1"/>
    </source>
</evidence>
<dbReference type="OrthoDB" id="9807064at2"/>
<feature type="binding site" evidence="6">
    <location>
        <begin position="92"/>
        <end position="94"/>
    </location>
    <ligand>
        <name>biotin</name>
        <dbReference type="ChEBI" id="CHEBI:57586"/>
    </ligand>
</feature>
<feature type="binding site" evidence="6">
    <location>
        <position position="187"/>
    </location>
    <ligand>
        <name>biotin</name>
        <dbReference type="ChEBI" id="CHEBI:57586"/>
    </ligand>
</feature>
<dbReference type="InterPro" id="IPR045864">
    <property type="entry name" value="aa-tRNA-synth_II/BPL/LPL"/>
</dbReference>
<keyword evidence="3 6" id="KW-0067">ATP-binding</keyword>
<evidence type="ECO:0000313" key="11">
    <source>
        <dbReference type="Proteomes" id="UP000321917"/>
    </source>
</evidence>
<comment type="function">
    <text evidence="6">Acts both as a biotin--[acetyl-CoA-carboxylase] ligase and a biotin-operon repressor. In the presence of ATP, BirA activates biotin to form the BirA-biotinyl-5'-adenylate (BirA-bio-5'-AMP or holoBirA) complex. HoloBirA can either transfer the biotinyl moiety to the biotin carboxyl carrier protein (BCCP) subunit of acetyl-CoA carboxylase, or bind to the biotin operator site and inhibit transcription of the operon.</text>
</comment>
<dbReference type="Pfam" id="PF02237">
    <property type="entry name" value="BPL_C"/>
    <property type="match status" value="1"/>
</dbReference>
<feature type="binding site" evidence="6">
    <location>
        <position position="116"/>
    </location>
    <ligand>
        <name>biotin</name>
        <dbReference type="ChEBI" id="CHEBI:57586"/>
    </ligand>
</feature>
<dbReference type="InterPro" id="IPR003142">
    <property type="entry name" value="BPL_C"/>
</dbReference>
<sequence length="336" mass="37387">MAKVIREQLIQYLANGQFVSGQWLGEQLGVSRAAISNHIASLIEMGLDIYSVTGKGYKLSEPLTLLDEKEIQQKLNEWGQKNKVEVHNIIDSTNSYLLRRLPNQNHNLQVCLAEYQDAGRGRRGRKWISPFGSHIYMSMYWYLEQGMAAAMGLSVVSALAVSDAIKELYQIDVQLKWPNDIYFGGVKLAGILIDLDGQALEPCHCIIGIGLNINMPQKSAEQVDQPWTDLQAAITKNTSKSDDSVINTIDRNALAATLISKLSLRLQQHQHEGLLTMANEWAKQDFYFNKAVKLITGTREKKGICRGINNQGALLLEVDGQISPVYGGEVSLRADS</sequence>
<keyword evidence="6" id="KW-0804">Transcription</keyword>
<keyword evidence="4 6" id="KW-0092">Biotin</keyword>
<organism evidence="9 11">
    <name type="scientific">Colwellia hornerae</name>
    <dbReference type="NCBI Taxonomy" id="89402"/>
    <lineage>
        <taxon>Bacteria</taxon>
        <taxon>Pseudomonadati</taxon>
        <taxon>Pseudomonadota</taxon>
        <taxon>Gammaproteobacteria</taxon>
        <taxon>Alteromonadales</taxon>
        <taxon>Colwelliaceae</taxon>
        <taxon>Colwellia</taxon>
    </lineage>
</organism>
<keyword evidence="6" id="KW-0678">Repressor</keyword>
<dbReference type="PROSITE" id="PS51733">
    <property type="entry name" value="BPL_LPL_CATALYTIC"/>
    <property type="match status" value="1"/>
</dbReference>
<name>A0A5C6Q2D1_9GAMM</name>
<keyword evidence="10" id="KW-1185">Reference proteome</keyword>
<evidence type="ECO:0000313" key="8">
    <source>
        <dbReference type="EMBL" id="TWX56769.1"/>
    </source>
</evidence>
<dbReference type="GO" id="GO:0006355">
    <property type="term" value="P:regulation of DNA-templated transcription"/>
    <property type="evidence" value="ECO:0007669"/>
    <property type="project" value="UniProtKB-UniRule"/>
</dbReference>
<dbReference type="Pfam" id="PF08279">
    <property type="entry name" value="HTH_11"/>
    <property type="match status" value="1"/>
</dbReference>
<dbReference type="EMBL" id="VOLQ01000075">
    <property type="protein sequence ID" value="TWX62700.1"/>
    <property type="molecule type" value="Genomic_DNA"/>
</dbReference>
<dbReference type="AlphaFoldDB" id="A0A5C6Q2D1"/>
<dbReference type="Proteomes" id="UP000321917">
    <property type="component" value="Unassembled WGS sequence"/>
</dbReference>
<dbReference type="InterPro" id="IPR036388">
    <property type="entry name" value="WH-like_DNA-bd_sf"/>
</dbReference>
<dbReference type="InterPro" id="IPR013196">
    <property type="entry name" value="HTH_11"/>
</dbReference>
<dbReference type="SUPFAM" id="SSF55681">
    <property type="entry name" value="Class II aaRS and biotin synthetases"/>
    <property type="match status" value="1"/>
</dbReference>
<dbReference type="Pfam" id="PF03099">
    <property type="entry name" value="BPL_LplA_LipB"/>
    <property type="match status" value="1"/>
</dbReference>
<dbReference type="PANTHER" id="PTHR12835:SF5">
    <property type="entry name" value="BIOTIN--PROTEIN LIGASE"/>
    <property type="match status" value="1"/>
</dbReference>
<dbReference type="PANTHER" id="PTHR12835">
    <property type="entry name" value="BIOTIN PROTEIN LIGASE"/>
    <property type="match status" value="1"/>
</dbReference>
<feature type="DNA-binding region" description="H-T-H motif" evidence="6">
    <location>
        <begin position="21"/>
        <end position="40"/>
    </location>
</feature>
<comment type="similarity">
    <text evidence="6">Belongs to the biotin--protein ligase family.</text>
</comment>
<dbReference type="Gene3D" id="1.10.10.10">
    <property type="entry name" value="Winged helix-like DNA-binding domain superfamily/Winged helix DNA-binding domain"/>
    <property type="match status" value="1"/>
</dbReference>
<dbReference type="GO" id="GO:0005524">
    <property type="term" value="F:ATP binding"/>
    <property type="evidence" value="ECO:0007669"/>
    <property type="project" value="UniProtKB-UniRule"/>
</dbReference>
<dbReference type="EC" id="6.3.4.15" evidence="6"/>
<reference evidence="9 11" key="1">
    <citation type="submission" date="2019-07" db="EMBL/GenBank/DDBJ databases">
        <title>Genomes of sea-ice associated Colwellia species.</title>
        <authorList>
            <person name="Bowman J.P."/>
        </authorList>
    </citation>
    <scope>NUCLEOTIDE SEQUENCE [LARGE SCALE GENOMIC DNA]</scope>
    <source>
        <strain evidence="8 10">ACAM 607</strain>
        <strain evidence="9 11">IC036</strain>
    </source>
</reference>
<dbReference type="CDD" id="cd16442">
    <property type="entry name" value="BPL"/>
    <property type="match status" value="1"/>
</dbReference>
<dbReference type="RefSeq" id="WP_146800145.1">
    <property type="nucleotide sequence ID" value="NZ_VOLP01000020.1"/>
</dbReference>
<evidence type="ECO:0000256" key="5">
    <source>
        <dbReference type="ARBA" id="ARBA00047846"/>
    </source>
</evidence>
<evidence type="ECO:0000256" key="6">
    <source>
        <dbReference type="HAMAP-Rule" id="MF_00978"/>
    </source>
</evidence>
<dbReference type="GO" id="GO:0005737">
    <property type="term" value="C:cytoplasm"/>
    <property type="evidence" value="ECO:0007669"/>
    <property type="project" value="TreeGrafter"/>
</dbReference>
<dbReference type="GO" id="GO:0003677">
    <property type="term" value="F:DNA binding"/>
    <property type="evidence" value="ECO:0007669"/>
    <property type="project" value="UniProtKB-UniRule"/>
</dbReference>
<evidence type="ECO:0000313" key="10">
    <source>
        <dbReference type="Proteomes" id="UP000321525"/>
    </source>
</evidence>
<dbReference type="GO" id="GO:0004077">
    <property type="term" value="F:biotin--[biotin carboxyl-carrier protein] ligase activity"/>
    <property type="evidence" value="ECO:0007669"/>
    <property type="project" value="UniProtKB-UniRule"/>
</dbReference>
<dbReference type="SUPFAM" id="SSF50037">
    <property type="entry name" value="C-terminal domain of transcriptional repressors"/>
    <property type="match status" value="1"/>
</dbReference>
<dbReference type="InterPro" id="IPR004408">
    <property type="entry name" value="Biotin_CoA_COase_ligase"/>
</dbReference>
<keyword evidence="2 6" id="KW-0547">Nucleotide-binding</keyword>
<dbReference type="InterPro" id="IPR030855">
    <property type="entry name" value="Bifunct_BirA"/>
</dbReference>
<protein>
    <recommendedName>
        <fullName evidence="6">Bifunctional ligase/repressor BirA</fullName>
    </recommendedName>
    <alternativeName>
        <fullName evidence="6">Biotin operon repressor</fullName>
    </alternativeName>
    <alternativeName>
        <fullName evidence="6">Biotin--[acetyl-CoA-carboxylase] ligase</fullName>
        <ecNumber evidence="6">6.3.4.15</ecNumber>
    </alternativeName>
    <alternativeName>
        <fullName evidence="6">Biotin--protein ligase</fullName>
    </alternativeName>
    <alternativeName>
        <fullName evidence="6">Biotin-[acetyl-CoA carboxylase] synthetase</fullName>
    </alternativeName>
</protein>
<dbReference type="InterPro" id="IPR004143">
    <property type="entry name" value="BPL_LPL_catalytic"/>
</dbReference>
<dbReference type="NCBIfam" id="TIGR00121">
    <property type="entry name" value="birA_ligase"/>
    <property type="match status" value="1"/>
</dbReference>
<keyword evidence="1 6" id="KW-0436">Ligase</keyword>
<feature type="binding site" evidence="6">
    <location>
        <begin position="120"/>
        <end position="122"/>
    </location>
    <ligand>
        <name>biotin</name>
        <dbReference type="ChEBI" id="CHEBI:57586"/>
    </ligand>
</feature>
<dbReference type="EMBL" id="VOLR01000021">
    <property type="protein sequence ID" value="TWX56769.1"/>
    <property type="molecule type" value="Genomic_DNA"/>
</dbReference>
<proteinExistence type="inferred from homology"/>
<dbReference type="SUPFAM" id="SSF46785">
    <property type="entry name" value="Winged helix' DNA-binding domain"/>
    <property type="match status" value="1"/>
</dbReference>
<evidence type="ECO:0000256" key="2">
    <source>
        <dbReference type="ARBA" id="ARBA00022741"/>
    </source>
</evidence>
<evidence type="ECO:0000256" key="1">
    <source>
        <dbReference type="ARBA" id="ARBA00022598"/>
    </source>
</evidence>
<keyword evidence="6" id="KW-0238">DNA-binding</keyword>
<comment type="catalytic activity">
    <reaction evidence="5 6">
        <text>biotin + L-lysyl-[protein] + ATP = N(6)-biotinyl-L-lysyl-[protein] + AMP + diphosphate + H(+)</text>
        <dbReference type="Rhea" id="RHEA:11756"/>
        <dbReference type="Rhea" id="RHEA-COMP:9752"/>
        <dbReference type="Rhea" id="RHEA-COMP:10505"/>
        <dbReference type="ChEBI" id="CHEBI:15378"/>
        <dbReference type="ChEBI" id="CHEBI:29969"/>
        <dbReference type="ChEBI" id="CHEBI:30616"/>
        <dbReference type="ChEBI" id="CHEBI:33019"/>
        <dbReference type="ChEBI" id="CHEBI:57586"/>
        <dbReference type="ChEBI" id="CHEBI:83144"/>
        <dbReference type="ChEBI" id="CHEBI:456215"/>
        <dbReference type="EC" id="6.3.4.15"/>
    </reaction>
</comment>
<dbReference type="InterPro" id="IPR036390">
    <property type="entry name" value="WH_DNA-bd_sf"/>
</dbReference>
<dbReference type="Gene3D" id="3.30.930.10">
    <property type="entry name" value="Bira Bifunctional Protein, Domain 2"/>
    <property type="match status" value="1"/>
</dbReference>
<evidence type="ECO:0000256" key="4">
    <source>
        <dbReference type="ARBA" id="ARBA00023267"/>
    </source>
</evidence>
<gene>
    <name evidence="6 9" type="primary">birA</name>
    <name evidence="8" type="ORF">ESZ26_14300</name>
    <name evidence="9" type="ORF">ESZ27_18720</name>
</gene>
<dbReference type="HAMAP" id="MF_00978">
    <property type="entry name" value="Bifunct_BirA"/>
    <property type="match status" value="1"/>
</dbReference>
<dbReference type="Proteomes" id="UP000321525">
    <property type="component" value="Unassembled WGS sequence"/>
</dbReference>
<evidence type="ECO:0000259" key="7">
    <source>
        <dbReference type="PROSITE" id="PS51733"/>
    </source>
</evidence>